<reference evidence="7" key="1">
    <citation type="submission" date="2022-07" db="EMBL/GenBank/DDBJ databases">
        <authorList>
            <person name="Trinca V."/>
            <person name="Uliana J.V.C."/>
            <person name="Torres T.T."/>
            <person name="Ward R.J."/>
            <person name="Monesi N."/>
        </authorList>
    </citation>
    <scope>NUCLEOTIDE SEQUENCE</scope>
    <source>
        <strain evidence="7">HSMRA1968</strain>
        <tissue evidence="7">Whole embryos</tissue>
    </source>
</reference>
<evidence type="ECO:0000256" key="5">
    <source>
        <dbReference type="ARBA" id="ARBA00022989"/>
    </source>
</evidence>
<name>A0A9Q0MTW2_9DIPT</name>
<keyword evidence="3" id="KW-1003">Cell membrane</keyword>
<dbReference type="EMBL" id="WJQU01000003">
    <property type="protein sequence ID" value="KAJ6637912.1"/>
    <property type="molecule type" value="Genomic_DNA"/>
</dbReference>
<comment type="caution">
    <text evidence="7">The sequence shown here is derived from an EMBL/GenBank/DDBJ whole genome shotgun (WGS) entry which is preliminary data.</text>
</comment>
<evidence type="ECO:0000256" key="3">
    <source>
        <dbReference type="ARBA" id="ARBA00022475"/>
    </source>
</evidence>
<evidence type="ECO:0000256" key="4">
    <source>
        <dbReference type="ARBA" id="ARBA00022692"/>
    </source>
</evidence>
<keyword evidence="5" id="KW-1133">Transmembrane helix</keyword>
<evidence type="ECO:0000256" key="1">
    <source>
        <dbReference type="ARBA" id="ARBA00004651"/>
    </source>
</evidence>
<keyword evidence="8" id="KW-1185">Reference proteome</keyword>
<dbReference type="GO" id="GO:0005886">
    <property type="term" value="C:plasma membrane"/>
    <property type="evidence" value="ECO:0007669"/>
    <property type="project" value="UniProtKB-SubCell"/>
</dbReference>
<dbReference type="Proteomes" id="UP001151699">
    <property type="component" value="Chromosome X"/>
</dbReference>
<evidence type="ECO:0000256" key="2">
    <source>
        <dbReference type="ARBA" id="ARBA00005542"/>
    </source>
</evidence>
<proteinExistence type="inferred from homology"/>
<gene>
    <name evidence="7" type="ORF">Bhyg_10643</name>
</gene>
<keyword evidence="6" id="KW-0472">Membrane</keyword>
<protein>
    <submittedName>
        <fullName evidence="7">Uncharacterized protein</fullName>
    </submittedName>
</protein>
<evidence type="ECO:0000313" key="8">
    <source>
        <dbReference type="Proteomes" id="UP001151699"/>
    </source>
</evidence>
<evidence type="ECO:0000313" key="7">
    <source>
        <dbReference type="EMBL" id="KAJ6637912.1"/>
    </source>
</evidence>
<evidence type="ECO:0000256" key="6">
    <source>
        <dbReference type="ARBA" id="ARBA00023136"/>
    </source>
</evidence>
<dbReference type="InterPro" id="IPR021910">
    <property type="entry name" value="NGX6/PGAP6/MYMK"/>
</dbReference>
<dbReference type="AlphaFoldDB" id="A0A9Q0MTW2"/>
<organism evidence="7 8">
    <name type="scientific">Pseudolycoriella hygida</name>
    <dbReference type="NCBI Taxonomy" id="35572"/>
    <lineage>
        <taxon>Eukaryota</taxon>
        <taxon>Metazoa</taxon>
        <taxon>Ecdysozoa</taxon>
        <taxon>Arthropoda</taxon>
        <taxon>Hexapoda</taxon>
        <taxon>Insecta</taxon>
        <taxon>Pterygota</taxon>
        <taxon>Neoptera</taxon>
        <taxon>Endopterygota</taxon>
        <taxon>Diptera</taxon>
        <taxon>Nematocera</taxon>
        <taxon>Sciaroidea</taxon>
        <taxon>Sciaridae</taxon>
        <taxon>Pseudolycoriella</taxon>
    </lineage>
</organism>
<comment type="subcellular location">
    <subcellularLocation>
        <location evidence="1">Cell membrane</location>
        <topology evidence="1">Multi-pass membrane protein</topology>
    </subcellularLocation>
</comment>
<sequence length="169" mass="19525">MKYCERNTIHIMTPRLLKNNDSHLNYNILLAIGIFFIHTEAQQIPLVRLPSNTLLKYTAYKDVSILHFRIPSDTRTAYFSFKAYEENKSAFQRECTPKNVSLHLKAGSYPVISPENITFPKHFLSADQRIALKEFGKVCRQKTPSDEHVREWKFALLESLASCPVIVPL</sequence>
<accession>A0A9Q0MTW2</accession>
<comment type="similarity">
    <text evidence="2">Belongs to the TMEM8 family.</text>
</comment>
<keyword evidence="4" id="KW-0812">Transmembrane</keyword>
<dbReference type="OrthoDB" id="69646at2759"/>
<dbReference type="PANTHER" id="PTHR14319">
    <property type="entry name" value="FIVE-SPAN TRANSMEMBRANE PROTEIN M83"/>
    <property type="match status" value="1"/>
</dbReference>
<dbReference type="PANTHER" id="PTHR14319:SF3">
    <property type="entry name" value="TRANSMEMBRANE PROTEIN-LIKE PROTEIN"/>
    <property type="match status" value="1"/>
</dbReference>